<accession>A0A6M1RKS3</accession>
<dbReference type="Pfam" id="PF06271">
    <property type="entry name" value="RDD"/>
    <property type="match status" value="1"/>
</dbReference>
<feature type="transmembrane region" description="Helical" evidence="7">
    <location>
        <begin position="247"/>
        <end position="268"/>
    </location>
</feature>
<dbReference type="PANTHER" id="PTHR36115:SF4">
    <property type="entry name" value="MEMBRANE PROTEIN"/>
    <property type="match status" value="1"/>
</dbReference>
<evidence type="ECO:0000259" key="9">
    <source>
        <dbReference type="Pfam" id="PF26514"/>
    </source>
</evidence>
<name>A0A6M1RKS3_9BACT</name>
<dbReference type="InterPro" id="IPR058486">
    <property type="entry name" value="DUF8173"/>
</dbReference>
<organism evidence="10 11">
    <name type="scientific">Limisphaera ngatamarikiensis</name>
    <dbReference type="NCBI Taxonomy" id="1324935"/>
    <lineage>
        <taxon>Bacteria</taxon>
        <taxon>Pseudomonadati</taxon>
        <taxon>Verrucomicrobiota</taxon>
        <taxon>Verrucomicrobiia</taxon>
        <taxon>Limisphaerales</taxon>
        <taxon>Limisphaeraceae</taxon>
        <taxon>Limisphaera</taxon>
    </lineage>
</organism>
<dbReference type="InterPro" id="IPR010432">
    <property type="entry name" value="RDD"/>
</dbReference>
<feature type="transmembrane region" description="Helical" evidence="7">
    <location>
        <begin position="439"/>
        <end position="458"/>
    </location>
</feature>
<feature type="domain" description="DUF8173" evidence="9">
    <location>
        <begin position="137"/>
        <end position="262"/>
    </location>
</feature>
<reference evidence="10 11" key="1">
    <citation type="submission" date="2020-02" db="EMBL/GenBank/DDBJ databases">
        <title>Draft genome sequence of Limisphaera ngatamarikiensis NGM72.4T, a thermophilic Verrucomicrobia grouped in subdivision 3.</title>
        <authorList>
            <person name="Carere C.R."/>
            <person name="Steen J."/>
            <person name="Hugenholtz P."/>
            <person name="Stott M.B."/>
        </authorList>
    </citation>
    <scope>NUCLEOTIDE SEQUENCE [LARGE SCALE GENOMIC DNA]</scope>
    <source>
        <strain evidence="10 11">NGM72.4</strain>
    </source>
</reference>
<comment type="caution">
    <text evidence="10">The sequence shown here is derived from an EMBL/GenBank/DDBJ whole genome shotgun (WGS) entry which is preliminary data.</text>
</comment>
<keyword evidence="3 7" id="KW-0812">Transmembrane</keyword>
<dbReference type="GO" id="GO:0005886">
    <property type="term" value="C:plasma membrane"/>
    <property type="evidence" value="ECO:0007669"/>
    <property type="project" value="UniProtKB-SubCell"/>
</dbReference>
<dbReference type="Proteomes" id="UP000477311">
    <property type="component" value="Unassembled WGS sequence"/>
</dbReference>
<evidence type="ECO:0000256" key="2">
    <source>
        <dbReference type="ARBA" id="ARBA00022475"/>
    </source>
</evidence>
<dbReference type="RefSeq" id="WP_165105615.1">
    <property type="nucleotide sequence ID" value="NZ_JAAKYA010000012.1"/>
</dbReference>
<feature type="transmembrane region" description="Helical" evidence="7">
    <location>
        <begin position="222"/>
        <end position="241"/>
    </location>
</feature>
<dbReference type="EMBL" id="JAAKYA010000012">
    <property type="protein sequence ID" value="NGO38253.1"/>
    <property type="molecule type" value="Genomic_DNA"/>
</dbReference>
<feature type="transmembrane region" description="Helical" evidence="7">
    <location>
        <begin position="158"/>
        <end position="180"/>
    </location>
</feature>
<feature type="compositionally biased region" description="Low complexity" evidence="6">
    <location>
        <begin position="339"/>
        <end position="355"/>
    </location>
</feature>
<feature type="transmembrane region" description="Helical" evidence="7">
    <location>
        <begin position="395"/>
        <end position="418"/>
    </location>
</feature>
<evidence type="ECO:0000256" key="1">
    <source>
        <dbReference type="ARBA" id="ARBA00004651"/>
    </source>
</evidence>
<keyword evidence="11" id="KW-1185">Reference proteome</keyword>
<dbReference type="PANTHER" id="PTHR36115">
    <property type="entry name" value="PROLINE-RICH ANTIGEN HOMOLOG-RELATED"/>
    <property type="match status" value="1"/>
</dbReference>
<feature type="compositionally biased region" description="Pro residues" evidence="6">
    <location>
        <begin position="285"/>
        <end position="300"/>
    </location>
</feature>
<keyword evidence="2" id="KW-1003">Cell membrane</keyword>
<feature type="domain" description="RDD" evidence="8">
    <location>
        <begin position="395"/>
        <end position="470"/>
    </location>
</feature>
<evidence type="ECO:0000259" key="8">
    <source>
        <dbReference type="Pfam" id="PF06271"/>
    </source>
</evidence>
<dbReference type="AlphaFoldDB" id="A0A6M1RKS3"/>
<evidence type="ECO:0000256" key="7">
    <source>
        <dbReference type="SAM" id="Phobius"/>
    </source>
</evidence>
<feature type="transmembrane region" description="Helical" evidence="7">
    <location>
        <begin position="122"/>
        <end position="146"/>
    </location>
</feature>
<feature type="region of interest" description="Disordered" evidence="6">
    <location>
        <begin position="275"/>
        <end position="355"/>
    </location>
</feature>
<feature type="compositionally biased region" description="Polar residues" evidence="6">
    <location>
        <begin position="275"/>
        <end position="284"/>
    </location>
</feature>
<protein>
    <submittedName>
        <fullName evidence="10">Uncharacterized protein</fullName>
    </submittedName>
</protein>
<dbReference type="Pfam" id="PF26514">
    <property type="entry name" value="DUF8173"/>
    <property type="match status" value="1"/>
</dbReference>
<evidence type="ECO:0000313" key="10">
    <source>
        <dbReference type="EMBL" id="NGO38253.1"/>
    </source>
</evidence>
<dbReference type="InterPro" id="IPR051791">
    <property type="entry name" value="Pra-immunoreactive"/>
</dbReference>
<evidence type="ECO:0000313" key="11">
    <source>
        <dbReference type="Proteomes" id="UP000477311"/>
    </source>
</evidence>
<evidence type="ECO:0000256" key="5">
    <source>
        <dbReference type="ARBA" id="ARBA00023136"/>
    </source>
</evidence>
<keyword evidence="4 7" id="KW-1133">Transmembrane helix</keyword>
<proteinExistence type="predicted"/>
<evidence type="ECO:0000256" key="6">
    <source>
        <dbReference type="SAM" id="MobiDB-lite"/>
    </source>
</evidence>
<comment type="subcellular location">
    <subcellularLocation>
        <location evidence="1">Cell membrane</location>
        <topology evidence="1">Multi-pass membrane protein</topology>
    </subcellularLocation>
</comment>
<feature type="transmembrane region" description="Helical" evidence="7">
    <location>
        <begin position="186"/>
        <end position="210"/>
    </location>
</feature>
<gene>
    <name evidence="10" type="ORF">G4L39_02430</name>
</gene>
<evidence type="ECO:0000256" key="3">
    <source>
        <dbReference type="ARBA" id="ARBA00022692"/>
    </source>
</evidence>
<evidence type="ECO:0000256" key="4">
    <source>
        <dbReference type="ARBA" id="ARBA00022989"/>
    </source>
</evidence>
<sequence>MGIGKDVTLPEGAEAEVVVALFGNIKAAGNVRDTVVAVGGDVELSGTVRGQVVTVGGSVLLRPDAVVEGDVVSVGGTITLEPGARANGQLHEIQWGGPGLGGLTTWVRECVLKLRPLSFAVGWVWVALGIMAFFYLLVTLLFPGAIRACATAVENRPASTLLLGLLAKLLVPFGIFLLALTGLGLLLVPILLLVVLLAGLVGKVGFLVYLGRLLVRGNAQRFSLLGSLLVGFALMTLLYLVPLVGLLAFVVTGLWGLGAAVVALLGGLRQEITPHSTTGPLQPGSTPPMSGPQPVPPMPVQPLSSVAPAGVQRPTPEFGTLGTPPDIAGVVPPSGPGQPGAASATPATPVQTQPPRYGEWALPRAGLGERFAAALIDAVIVVLLMALVAGPPVGWLLALLYFAGFWTWRGTTVGGVILRLKVVRLDGQPLRLEVAVVRALGAVVSVVALFLGFLWIAWDPERQGWHDKLVGTVVVRLPQSPPLLCL</sequence>
<keyword evidence="5 7" id="KW-0472">Membrane</keyword>